<keyword evidence="3" id="KW-1185">Reference proteome</keyword>
<evidence type="ECO:0000313" key="3">
    <source>
        <dbReference type="Proteomes" id="UP000281553"/>
    </source>
</evidence>
<dbReference type="EMBL" id="UYRU01048077">
    <property type="protein sequence ID" value="VDN09927.1"/>
    <property type="molecule type" value="Genomic_DNA"/>
</dbReference>
<organism evidence="2 3">
    <name type="scientific">Dibothriocephalus latus</name>
    <name type="common">Fish tapeworm</name>
    <name type="synonym">Diphyllobothrium latum</name>
    <dbReference type="NCBI Taxonomy" id="60516"/>
    <lineage>
        <taxon>Eukaryota</taxon>
        <taxon>Metazoa</taxon>
        <taxon>Spiralia</taxon>
        <taxon>Lophotrochozoa</taxon>
        <taxon>Platyhelminthes</taxon>
        <taxon>Cestoda</taxon>
        <taxon>Eucestoda</taxon>
        <taxon>Diphyllobothriidea</taxon>
        <taxon>Diphyllobothriidae</taxon>
        <taxon>Dibothriocephalus</taxon>
    </lineage>
</organism>
<evidence type="ECO:0000256" key="1">
    <source>
        <dbReference type="SAM" id="Coils"/>
    </source>
</evidence>
<feature type="coiled-coil region" evidence="1">
    <location>
        <begin position="138"/>
        <end position="256"/>
    </location>
</feature>
<protein>
    <submittedName>
        <fullName evidence="2">Uncharacterized protein</fullName>
    </submittedName>
</protein>
<reference evidence="2 3" key="1">
    <citation type="submission" date="2018-11" db="EMBL/GenBank/DDBJ databases">
        <authorList>
            <consortium name="Pathogen Informatics"/>
        </authorList>
    </citation>
    <scope>NUCLEOTIDE SEQUENCE [LARGE SCALE GENOMIC DNA]</scope>
</reference>
<evidence type="ECO:0000313" key="2">
    <source>
        <dbReference type="EMBL" id="VDN09927.1"/>
    </source>
</evidence>
<keyword evidence="1" id="KW-0175">Coiled coil</keyword>
<sequence>MASLDPLCHSLGSLSTEWSQASVVAHPVRMLSTPSPVSVVWTSESKWTEQLPAFIPCKVPLSALCTRLCYVETVQFCAHRLLYVAHGMATNYAWRADRKCQHWVWIVLKGWAQDSAGERANTKDTALRNRKKCFYVPRNNYEVAIESIRHDLAEMKAKREQSLQMVTDLTAKLKSLEETKEEQRSEISSLRDRISEVVDQRDNLRQEFMETKKSLLECQREKEAVLETQKTVQSKLKEVQAENAEINRALQGLRQRCSGGCHFSFKQHISEMPTVFESISFFIYLLPVYRQSFNISLVFKK</sequence>
<dbReference type="Proteomes" id="UP000281553">
    <property type="component" value="Unassembled WGS sequence"/>
</dbReference>
<gene>
    <name evidence="2" type="ORF">DILT_LOCUS5758</name>
</gene>
<name>A0A3P7LDF3_DIBLA</name>
<dbReference type="Gene3D" id="1.10.287.1490">
    <property type="match status" value="1"/>
</dbReference>
<dbReference type="AlphaFoldDB" id="A0A3P7LDF3"/>
<proteinExistence type="predicted"/>
<accession>A0A3P7LDF3</accession>